<proteinExistence type="predicted"/>
<sequence length="110" mass="12662">MWRHQEEARPFNKQKLANTAFILLPLTCHKLEITSVDELTKPELNLPNCCILQLHLYDGICCNKIQLFSIKIQGKNWIKKDLDTTQDKQHQNAVAIFHLVTGYDCLGDIA</sequence>
<dbReference type="EMBL" id="BMAO01013368">
    <property type="protein sequence ID" value="GFQ88431.1"/>
    <property type="molecule type" value="Genomic_DNA"/>
</dbReference>
<gene>
    <name evidence="1" type="ORF">TNCT_383431</name>
</gene>
<dbReference type="AlphaFoldDB" id="A0A8X6KY09"/>
<keyword evidence="2" id="KW-1185">Reference proteome</keyword>
<reference evidence="1" key="1">
    <citation type="submission" date="2020-07" db="EMBL/GenBank/DDBJ databases">
        <title>Multicomponent nature underlies the extraordinary mechanical properties of spider dragline silk.</title>
        <authorList>
            <person name="Kono N."/>
            <person name="Nakamura H."/>
            <person name="Mori M."/>
            <person name="Yoshida Y."/>
            <person name="Ohtoshi R."/>
            <person name="Malay A.D."/>
            <person name="Moran D.A.P."/>
            <person name="Tomita M."/>
            <person name="Numata K."/>
            <person name="Arakawa K."/>
        </authorList>
    </citation>
    <scope>NUCLEOTIDE SEQUENCE</scope>
</reference>
<evidence type="ECO:0000313" key="2">
    <source>
        <dbReference type="Proteomes" id="UP000887116"/>
    </source>
</evidence>
<dbReference type="Proteomes" id="UP000887116">
    <property type="component" value="Unassembled WGS sequence"/>
</dbReference>
<evidence type="ECO:0000313" key="1">
    <source>
        <dbReference type="EMBL" id="GFQ88431.1"/>
    </source>
</evidence>
<comment type="caution">
    <text evidence="1">The sequence shown here is derived from an EMBL/GenBank/DDBJ whole genome shotgun (WGS) entry which is preliminary data.</text>
</comment>
<name>A0A8X6KY09_TRICU</name>
<organism evidence="1 2">
    <name type="scientific">Trichonephila clavata</name>
    <name type="common">Joro spider</name>
    <name type="synonym">Nephila clavata</name>
    <dbReference type="NCBI Taxonomy" id="2740835"/>
    <lineage>
        <taxon>Eukaryota</taxon>
        <taxon>Metazoa</taxon>
        <taxon>Ecdysozoa</taxon>
        <taxon>Arthropoda</taxon>
        <taxon>Chelicerata</taxon>
        <taxon>Arachnida</taxon>
        <taxon>Araneae</taxon>
        <taxon>Araneomorphae</taxon>
        <taxon>Entelegynae</taxon>
        <taxon>Araneoidea</taxon>
        <taxon>Nephilidae</taxon>
        <taxon>Trichonephila</taxon>
    </lineage>
</organism>
<protein>
    <submittedName>
        <fullName evidence="1">Uncharacterized protein</fullName>
    </submittedName>
</protein>
<accession>A0A8X6KY09</accession>